<keyword evidence="3" id="KW-0949">S-adenosyl-L-methionine</keyword>
<dbReference type="InterPro" id="IPR029063">
    <property type="entry name" value="SAM-dependent_MTases_sf"/>
</dbReference>
<gene>
    <name evidence="5" type="ORF">QWY14_00900</name>
</gene>
<protein>
    <submittedName>
        <fullName evidence="5">rRNA adenine N-6-methyltransferase family protein</fullName>
    </submittedName>
</protein>
<evidence type="ECO:0000313" key="5">
    <source>
        <dbReference type="EMBL" id="MDN7240321.1"/>
    </source>
</evidence>
<dbReference type="SUPFAM" id="SSF53335">
    <property type="entry name" value="S-adenosyl-L-methionine-dependent methyltransferases"/>
    <property type="match status" value="1"/>
</dbReference>
<keyword evidence="4" id="KW-0694">RNA-binding</keyword>
<organism evidence="5 6">
    <name type="scientific">Planococcus shixiaomingii</name>
    <dbReference type="NCBI Taxonomy" id="3058393"/>
    <lineage>
        <taxon>Bacteria</taxon>
        <taxon>Bacillati</taxon>
        <taxon>Bacillota</taxon>
        <taxon>Bacilli</taxon>
        <taxon>Bacillales</taxon>
        <taxon>Caryophanaceae</taxon>
        <taxon>Planococcus</taxon>
    </lineage>
</organism>
<dbReference type="Gene3D" id="3.40.50.150">
    <property type="entry name" value="Vaccinia Virus protein VP39"/>
    <property type="match status" value="1"/>
</dbReference>
<keyword evidence="6" id="KW-1185">Reference proteome</keyword>
<reference evidence="5 6" key="1">
    <citation type="submission" date="2023-06" db="EMBL/GenBank/DDBJ databases">
        <title>Novel species in genus Planococcus.</title>
        <authorList>
            <person name="Ning S."/>
        </authorList>
    </citation>
    <scope>NUCLEOTIDE SEQUENCE [LARGE SCALE GENOMIC DNA]</scope>
    <source>
        <strain evidence="5 6">N028</strain>
    </source>
</reference>
<keyword evidence="1" id="KW-0489">Methyltransferase</keyword>
<evidence type="ECO:0000256" key="1">
    <source>
        <dbReference type="ARBA" id="ARBA00022603"/>
    </source>
</evidence>
<evidence type="ECO:0000256" key="3">
    <source>
        <dbReference type="ARBA" id="ARBA00022691"/>
    </source>
</evidence>
<evidence type="ECO:0000256" key="2">
    <source>
        <dbReference type="ARBA" id="ARBA00022679"/>
    </source>
</evidence>
<dbReference type="RefSeq" id="WP_301722343.1">
    <property type="nucleotide sequence ID" value="NZ_JAUJWV010000001.1"/>
</dbReference>
<name>A0ABT8MXG3_9BACL</name>
<evidence type="ECO:0000256" key="4">
    <source>
        <dbReference type="ARBA" id="ARBA00022884"/>
    </source>
</evidence>
<comment type="caution">
    <text evidence="5">The sequence shown here is derived from an EMBL/GenBank/DDBJ whole genome shotgun (WGS) entry which is preliminary data.</text>
</comment>
<dbReference type="Pfam" id="PF00398">
    <property type="entry name" value="RrnaAD"/>
    <property type="match status" value="1"/>
</dbReference>
<dbReference type="InterPro" id="IPR001737">
    <property type="entry name" value="KsgA/Erm"/>
</dbReference>
<keyword evidence="2" id="KW-0808">Transferase</keyword>
<sequence>MIPMQFISQYVKHPRSVGAVLPSSPQLTQQMVASINFDIAQCIVEYGPGTGVFTDQLIQKKRENTLLLVFENNEKFHRILQQKYEGIKNVHIIYDSAEHVSRYLRKYGFTNADYIVSGLPFASLPKEVSEQILTETRKVLGTEGEFITFQYTKFKQKYFKTFFSDIEINKVILNMPPAFVFKCTR</sequence>
<dbReference type="Proteomes" id="UP001172055">
    <property type="component" value="Unassembled WGS sequence"/>
</dbReference>
<dbReference type="EMBL" id="JAUJWV010000001">
    <property type="protein sequence ID" value="MDN7240321.1"/>
    <property type="molecule type" value="Genomic_DNA"/>
</dbReference>
<evidence type="ECO:0000313" key="6">
    <source>
        <dbReference type="Proteomes" id="UP001172055"/>
    </source>
</evidence>
<proteinExistence type="predicted"/>
<accession>A0ABT8MXG3</accession>